<dbReference type="InterPro" id="IPR021833">
    <property type="entry name" value="DUF3425"/>
</dbReference>
<evidence type="ECO:0000313" key="4">
    <source>
        <dbReference type="EMBL" id="KAF2145186.1"/>
    </source>
</evidence>
<dbReference type="GeneID" id="54294038"/>
<dbReference type="OrthoDB" id="4161589at2759"/>
<dbReference type="Pfam" id="PF11905">
    <property type="entry name" value="DUF3425"/>
    <property type="match status" value="1"/>
</dbReference>
<sequence>MPTYQQQRPLFRPIQVGPTPPQVSPQFSDNVPSPTSTIPKLGSKRGRITAIACVPCKKRKSKCNGLQPVCNTCAMKGSTCNYDMRQEHRWQGTLRVNVKKLEQELEEVKSVLPLLATTSQKEAATRLALEIQTNGFSEHSAEEIKNILQGPRTSQPSEEADTAVGSLGGRSRRSAANQEPLPAYYMEYDQNVGPSMQQALAQPTEVCRLIFVRMDSGAAKQHESSDSGHDASVIACVHMNHPMPQTSSTVSPITYVVTTFREAKRQLRADGCPMPKVFGLPQVDYNAILAGETDFALEQPLSVWVARITNVFFSKVGLPEKLALAGMLRDVMKWQICPSKQNFEKLPEWVRPTQNQTVIPHDPTIDFLPWPAVRDYFLHNQEQHVAGVLGNSLSVNWAYEESRMFFYDSNSGILMLSPAFEEHIRNIDNWSLAPSIFEQMPYLMGKVRMTGIH</sequence>
<dbReference type="EMBL" id="ML995478">
    <property type="protein sequence ID" value="KAF2145186.1"/>
    <property type="molecule type" value="Genomic_DNA"/>
</dbReference>
<protein>
    <recommendedName>
        <fullName evidence="3">Zn(2)-C6 fungal-type domain-containing protein</fullName>
    </recommendedName>
</protein>
<feature type="region of interest" description="Disordered" evidence="2">
    <location>
        <begin position="149"/>
        <end position="180"/>
    </location>
</feature>
<keyword evidence="5" id="KW-1185">Reference proteome</keyword>
<evidence type="ECO:0000256" key="2">
    <source>
        <dbReference type="SAM" id="MobiDB-lite"/>
    </source>
</evidence>
<gene>
    <name evidence="4" type="ORF">K452DRAFT_222013</name>
</gene>
<dbReference type="RefSeq" id="XP_033400898.1">
    <property type="nucleotide sequence ID" value="XM_033536542.1"/>
</dbReference>
<dbReference type="CDD" id="cd00067">
    <property type="entry name" value="GAL4"/>
    <property type="match status" value="1"/>
</dbReference>
<dbReference type="PANTHER" id="PTHR37012">
    <property type="entry name" value="B-ZIP TRANSCRIPTION FACTOR (EUROFUNG)-RELATED"/>
    <property type="match status" value="1"/>
</dbReference>
<feature type="region of interest" description="Disordered" evidence="2">
    <location>
        <begin position="1"/>
        <end position="38"/>
    </location>
</feature>
<evidence type="ECO:0000313" key="5">
    <source>
        <dbReference type="Proteomes" id="UP000799438"/>
    </source>
</evidence>
<feature type="compositionally biased region" description="Polar residues" evidence="2">
    <location>
        <begin position="24"/>
        <end position="38"/>
    </location>
</feature>
<accession>A0A6A6BMB2</accession>
<evidence type="ECO:0000259" key="3">
    <source>
        <dbReference type="PROSITE" id="PS50048"/>
    </source>
</evidence>
<dbReference type="PROSITE" id="PS00463">
    <property type="entry name" value="ZN2_CY6_FUNGAL_1"/>
    <property type="match status" value="1"/>
</dbReference>
<name>A0A6A6BMB2_9PEZI</name>
<dbReference type="PROSITE" id="PS50048">
    <property type="entry name" value="ZN2_CY6_FUNGAL_2"/>
    <property type="match status" value="1"/>
</dbReference>
<evidence type="ECO:0000256" key="1">
    <source>
        <dbReference type="ARBA" id="ARBA00023242"/>
    </source>
</evidence>
<dbReference type="InterPro" id="IPR001138">
    <property type="entry name" value="Zn2Cys6_DnaBD"/>
</dbReference>
<dbReference type="SUPFAM" id="SSF57701">
    <property type="entry name" value="Zn2/Cys6 DNA-binding domain"/>
    <property type="match status" value="1"/>
</dbReference>
<dbReference type="AlphaFoldDB" id="A0A6A6BMB2"/>
<proteinExistence type="predicted"/>
<dbReference type="Pfam" id="PF00172">
    <property type="entry name" value="Zn_clus"/>
    <property type="match status" value="1"/>
</dbReference>
<reference evidence="4" key="1">
    <citation type="journal article" date="2020" name="Stud. Mycol.">
        <title>101 Dothideomycetes genomes: a test case for predicting lifestyles and emergence of pathogens.</title>
        <authorList>
            <person name="Haridas S."/>
            <person name="Albert R."/>
            <person name="Binder M."/>
            <person name="Bloem J."/>
            <person name="Labutti K."/>
            <person name="Salamov A."/>
            <person name="Andreopoulos B."/>
            <person name="Baker S."/>
            <person name="Barry K."/>
            <person name="Bills G."/>
            <person name="Bluhm B."/>
            <person name="Cannon C."/>
            <person name="Castanera R."/>
            <person name="Culley D."/>
            <person name="Daum C."/>
            <person name="Ezra D."/>
            <person name="Gonzalez J."/>
            <person name="Henrissat B."/>
            <person name="Kuo A."/>
            <person name="Liang C."/>
            <person name="Lipzen A."/>
            <person name="Lutzoni F."/>
            <person name="Magnuson J."/>
            <person name="Mondo S."/>
            <person name="Nolan M."/>
            <person name="Ohm R."/>
            <person name="Pangilinan J."/>
            <person name="Park H.-J."/>
            <person name="Ramirez L."/>
            <person name="Alfaro M."/>
            <person name="Sun H."/>
            <person name="Tritt A."/>
            <person name="Yoshinaga Y."/>
            <person name="Zwiers L.-H."/>
            <person name="Turgeon B."/>
            <person name="Goodwin S."/>
            <person name="Spatafora J."/>
            <person name="Crous P."/>
            <person name="Grigoriev I."/>
        </authorList>
    </citation>
    <scope>NUCLEOTIDE SEQUENCE</scope>
    <source>
        <strain evidence="4">CBS 121167</strain>
    </source>
</reference>
<keyword evidence="1" id="KW-0539">Nucleus</keyword>
<dbReference type="InterPro" id="IPR036864">
    <property type="entry name" value="Zn2-C6_fun-type_DNA-bd_sf"/>
</dbReference>
<feature type="domain" description="Zn(2)-C6 fungal-type" evidence="3">
    <location>
        <begin position="52"/>
        <end position="82"/>
    </location>
</feature>
<dbReference type="PANTHER" id="PTHR37012:SF2">
    <property type="entry name" value="BZIP DOMAIN-CONTAINING PROTEIN-RELATED"/>
    <property type="match status" value="1"/>
</dbReference>
<organism evidence="4 5">
    <name type="scientific">Aplosporella prunicola CBS 121167</name>
    <dbReference type="NCBI Taxonomy" id="1176127"/>
    <lineage>
        <taxon>Eukaryota</taxon>
        <taxon>Fungi</taxon>
        <taxon>Dikarya</taxon>
        <taxon>Ascomycota</taxon>
        <taxon>Pezizomycotina</taxon>
        <taxon>Dothideomycetes</taxon>
        <taxon>Dothideomycetes incertae sedis</taxon>
        <taxon>Botryosphaeriales</taxon>
        <taxon>Aplosporellaceae</taxon>
        <taxon>Aplosporella</taxon>
    </lineage>
</organism>
<dbReference type="Proteomes" id="UP000799438">
    <property type="component" value="Unassembled WGS sequence"/>
</dbReference>
<dbReference type="Gene3D" id="4.10.240.10">
    <property type="entry name" value="Zn(2)-C6 fungal-type DNA-binding domain"/>
    <property type="match status" value="1"/>
</dbReference>
<dbReference type="GO" id="GO:0008270">
    <property type="term" value="F:zinc ion binding"/>
    <property type="evidence" value="ECO:0007669"/>
    <property type="project" value="InterPro"/>
</dbReference>
<dbReference type="GO" id="GO:0000981">
    <property type="term" value="F:DNA-binding transcription factor activity, RNA polymerase II-specific"/>
    <property type="evidence" value="ECO:0007669"/>
    <property type="project" value="InterPro"/>
</dbReference>